<gene>
    <name evidence="3" type="ORF">V1264_024999</name>
</gene>
<dbReference type="EMBL" id="JBAMIC010000821">
    <property type="protein sequence ID" value="KAK7089683.1"/>
    <property type="molecule type" value="Genomic_DNA"/>
</dbReference>
<keyword evidence="2" id="KW-0472">Membrane</keyword>
<protein>
    <submittedName>
        <fullName evidence="3">Uncharacterized protein</fullName>
    </submittedName>
</protein>
<evidence type="ECO:0000256" key="1">
    <source>
        <dbReference type="SAM" id="MobiDB-lite"/>
    </source>
</evidence>
<reference evidence="3 4" key="1">
    <citation type="submission" date="2024-02" db="EMBL/GenBank/DDBJ databases">
        <title>Chromosome-scale genome assembly of the rough periwinkle Littorina saxatilis.</title>
        <authorList>
            <person name="De Jode A."/>
            <person name="Faria R."/>
            <person name="Formenti G."/>
            <person name="Sims Y."/>
            <person name="Smith T.P."/>
            <person name="Tracey A."/>
            <person name="Wood J.M.D."/>
            <person name="Zagrodzka Z.B."/>
            <person name="Johannesson K."/>
            <person name="Butlin R.K."/>
            <person name="Leder E.H."/>
        </authorList>
    </citation>
    <scope>NUCLEOTIDE SEQUENCE [LARGE SCALE GENOMIC DNA]</scope>
    <source>
        <strain evidence="3">Snail1</strain>
        <tissue evidence="3">Muscle</tissue>
    </source>
</reference>
<feature type="transmembrane region" description="Helical" evidence="2">
    <location>
        <begin position="99"/>
        <end position="119"/>
    </location>
</feature>
<name>A0AAN9AME0_9CAEN</name>
<evidence type="ECO:0000256" key="2">
    <source>
        <dbReference type="SAM" id="Phobius"/>
    </source>
</evidence>
<feature type="transmembrane region" description="Helical" evidence="2">
    <location>
        <begin position="15"/>
        <end position="36"/>
    </location>
</feature>
<dbReference type="Gene3D" id="1.20.1070.10">
    <property type="entry name" value="Rhodopsin 7-helix transmembrane proteins"/>
    <property type="match status" value="1"/>
</dbReference>
<feature type="transmembrane region" description="Helical" evidence="2">
    <location>
        <begin position="263"/>
        <end position="285"/>
    </location>
</feature>
<evidence type="ECO:0000313" key="3">
    <source>
        <dbReference type="EMBL" id="KAK7089683.1"/>
    </source>
</evidence>
<sequence>MGGSGYSIKFDGDMLVGDVIAIVLGLLLMIENIFLLCTVHSAQHTPAPVRHLVSHQAFILILMGMSLVRTGFVFFVNNNETTLHECIVSSVLQGLTESLASWGTVLMGLFALALHSPLGKLHEAVVSRTRYQALLIALTWVLVLGEFGMSYALTDRYTKEGCVDVKPTPRLIHGVFDMVSLALLVVMLVLYALQVKRKRSAVGPEDATVKRLSTLLLSHLSQDEHVAETLVILCVLTLFLHFPAACVDLTHAVEQHPWDDVHIINFCVYLLTDFSNLLLLVVLFARHADLRAVFKRVFCRKCFLYDETFTREITSTYDHVRSCQEKLRNPSVARDFLDDPNKNKTLDNMPALKESAVTATTIGLLYYKPFGGSNPHASQSVEDHLRRIESGDDLDSK</sequence>
<feature type="transmembrane region" description="Helical" evidence="2">
    <location>
        <begin position="226"/>
        <end position="243"/>
    </location>
</feature>
<dbReference type="AlphaFoldDB" id="A0AAN9AME0"/>
<feature type="compositionally biased region" description="Basic and acidic residues" evidence="1">
    <location>
        <begin position="381"/>
        <end position="397"/>
    </location>
</feature>
<feature type="region of interest" description="Disordered" evidence="1">
    <location>
        <begin position="377"/>
        <end position="397"/>
    </location>
</feature>
<proteinExistence type="predicted"/>
<organism evidence="3 4">
    <name type="scientific">Littorina saxatilis</name>
    <dbReference type="NCBI Taxonomy" id="31220"/>
    <lineage>
        <taxon>Eukaryota</taxon>
        <taxon>Metazoa</taxon>
        <taxon>Spiralia</taxon>
        <taxon>Lophotrochozoa</taxon>
        <taxon>Mollusca</taxon>
        <taxon>Gastropoda</taxon>
        <taxon>Caenogastropoda</taxon>
        <taxon>Littorinimorpha</taxon>
        <taxon>Littorinoidea</taxon>
        <taxon>Littorinidae</taxon>
        <taxon>Littorina</taxon>
    </lineage>
</organism>
<comment type="caution">
    <text evidence="3">The sequence shown here is derived from an EMBL/GenBank/DDBJ whole genome shotgun (WGS) entry which is preliminary data.</text>
</comment>
<dbReference type="SUPFAM" id="SSF81321">
    <property type="entry name" value="Family A G protein-coupled receptor-like"/>
    <property type="match status" value="1"/>
</dbReference>
<accession>A0AAN9AME0</accession>
<keyword evidence="4" id="KW-1185">Reference proteome</keyword>
<evidence type="ECO:0000313" key="4">
    <source>
        <dbReference type="Proteomes" id="UP001374579"/>
    </source>
</evidence>
<keyword evidence="2" id="KW-0812">Transmembrane</keyword>
<feature type="transmembrane region" description="Helical" evidence="2">
    <location>
        <begin position="131"/>
        <end position="151"/>
    </location>
</feature>
<feature type="transmembrane region" description="Helical" evidence="2">
    <location>
        <begin position="171"/>
        <end position="193"/>
    </location>
</feature>
<feature type="transmembrane region" description="Helical" evidence="2">
    <location>
        <begin position="57"/>
        <end position="76"/>
    </location>
</feature>
<dbReference type="Proteomes" id="UP001374579">
    <property type="component" value="Unassembled WGS sequence"/>
</dbReference>
<keyword evidence="2" id="KW-1133">Transmembrane helix</keyword>